<dbReference type="Pfam" id="PF10009">
    <property type="entry name" value="DUF2252"/>
    <property type="match status" value="1"/>
</dbReference>
<dbReference type="RefSeq" id="WP_183342194.1">
    <property type="nucleotide sequence ID" value="NZ_JACHNU010000002.1"/>
</dbReference>
<dbReference type="Proteomes" id="UP000585272">
    <property type="component" value="Unassembled WGS sequence"/>
</dbReference>
<proteinExistence type="predicted"/>
<protein>
    <submittedName>
        <fullName evidence="2">Uncharacterized protein (DUF2252 family)</fullName>
    </submittedName>
</protein>
<feature type="region of interest" description="Disordered" evidence="1">
    <location>
        <begin position="1"/>
        <end position="46"/>
    </location>
</feature>
<dbReference type="InterPro" id="IPR018721">
    <property type="entry name" value="DUF2252"/>
</dbReference>
<sequence>MSRHGGDGTVQGARDGAGPDADGRALRKALPRSAHGDWEPAADRPDPLRLLERQEATRLAELVPLRRERMAASPFAFFRGAANVMAADLAATPVTGPRVQLCGDAHLANFGGFAAPDRTLVFDVNDFDETAPGPWEWDVKRLVASVAIAGRDRGFDDGQRERATTATARAYREALRRFSGMRLLDLWSVRVDLEGTVQRWRARASRDERDRYERNLAKAHGKTSLRAFEKLTETVDGSVRIVSDPPLLVPIEETAAGGAAPDVEAGMRGLLASYRDSVAGATANLLSRYRYVHAARKVVGVGSVGTRCWIVLLLGERDDDPLFLQAKEAGPSVLAPYAGAGRYRHGGRRVVEGQWLMQAASDVLLGWLTVTDPAGEKRDFYVRQLWDWKMSADLDEMAPTALAAYGQLCGATLARAHARSADTRRIAAYLGSGDVFDRALARFAEAYADQNERDHAALVESGAAVAR</sequence>
<evidence type="ECO:0000313" key="3">
    <source>
        <dbReference type="Proteomes" id="UP000585272"/>
    </source>
</evidence>
<keyword evidence="3" id="KW-1185">Reference proteome</keyword>
<dbReference type="PANTHER" id="PTHR39441">
    <property type="entry name" value="DUF2252 DOMAIN-CONTAINING PROTEIN"/>
    <property type="match status" value="1"/>
</dbReference>
<evidence type="ECO:0000256" key="1">
    <source>
        <dbReference type="SAM" id="MobiDB-lite"/>
    </source>
</evidence>
<dbReference type="PANTHER" id="PTHR39441:SF1">
    <property type="entry name" value="DUF2252 DOMAIN-CONTAINING PROTEIN"/>
    <property type="match status" value="1"/>
</dbReference>
<feature type="compositionally biased region" description="Basic and acidic residues" evidence="1">
    <location>
        <begin position="34"/>
        <end position="46"/>
    </location>
</feature>
<evidence type="ECO:0000313" key="2">
    <source>
        <dbReference type="EMBL" id="MBB4662764.1"/>
    </source>
</evidence>
<organism evidence="2 3">
    <name type="scientific">Conexibacter arvalis</name>
    <dbReference type="NCBI Taxonomy" id="912552"/>
    <lineage>
        <taxon>Bacteria</taxon>
        <taxon>Bacillati</taxon>
        <taxon>Actinomycetota</taxon>
        <taxon>Thermoleophilia</taxon>
        <taxon>Solirubrobacterales</taxon>
        <taxon>Conexibacteraceae</taxon>
        <taxon>Conexibacter</taxon>
    </lineage>
</organism>
<name>A0A840IFC2_9ACTN</name>
<dbReference type="AlphaFoldDB" id="A0A840IFC2"/>
<dbReference type="EMBL" id="JACHNU010000002">
    <property type="protein sequence ID" value="MBB4662764.1"/>
    <property type="molecule type" value="Genomic_DNA"/>
</dbReference>
<comment type="caution">
    <text evidence="2">The sequence shown here is derived from an EMBL/GenBank/DDBJ whole genome shotgun (WGS) entry which is preliminary data.</text>
</comment>
<reference evidence="2 3" key="1">
    <citation type="submission" date="2020-08" db="EMBL/GenBank/DDBJ databases">
        <title>Genomic Encyclopedia of Archaeal and Bacterial Type Strains, Phase II (KMG-II): from individual species to whole genera.</title>
        <authorList>
            <person name="Goeker M."/>
        </authorList>
    </citation>
    <scope>NUCLEOTIDE SEQUENCE [LARGE SCALE GENOMIC DNA]</scope>
    <source>
        <strain evidence="2 3">DSM 23288</strain>
    </source>
</reference>
<accession>A0A840IFC2</accession>
<gene>
    <name evidence="2" type="ORF">BDZ31_002350</name>
</gene>